<dbReference type="PROSITE" id="PS50928">
    <property type="entry name" value="ABC_TM1"/>
    <property type="match status" value="1"/>
</dbReference>
<dbReference type="InterPro" id="IPR000515">
    <property type="entry name" value="MetI-like"/>
</dbReference>
<dbReference type="InterPro" id="IPR051393">
    <property type="entry name" value="ABC_transporter_permease"/>
</dbReference>
<dbReference type="GO" id="GO:0005886">
    <property type="term" value="C:plasma membrane"/>
    <property type="evidence" value="ECO:0007669"/>
    <property type="project" value="UniProtKB-SubCell"/>
</dbReference>
<dbReference type="EMBL" id="CP023699">
    <property type="protein sequence ID" value="QEU92062.1"/>
    <property type="molecule type" value="Genomic_DNA"/>
</dbReference>
<name>A0A5J6GC51_STRKN</name>
<evidence type="ECO:0000256" key="1">
    <source>
        <dbReference type="ARBA" id="ARBA00004651"/>
    </source>
</evidence>
<feature type="region of interest" description="Disordered" evidence="8">
    <location>
        <begin position="1"/>
        <end position="57"/>
    </location>
</feature>
<accession>A0A5J6GC51</accession>
<dbReference type="SUPFAM" id="SSF160964">
    <property type="entry name" value="MalF N-terminal region-like"/>
    <property type="match status" value="1"/>
</dbReference>
<dbReference type="PANTHER" id="PTHR30193">
    <property type="entry name" value="ABC TRANSPORTER PERMEASE PROTEIN"/>
    <property type="match status" value="1"/>
</dbReference>
<feature type="transmembrane region" description="Helical" evidence="7">
    <location>
        <begin position="167"/>
        <end position="187"/>
    </location>
</feature>
<dbReference type="RefSeq" id="WP_079044082.1">
    <property type="nucleotide sequence ID" value="NZ_CP023699.1"/>
</dbReference>
<evidence type="ECO:0000256" key="6">
    <source>
        <dbReference type="ARBA" id="ARBA00023136"/>
    </source>
</evidence>
<dbReference type="SUPFAM" id="SSF161098">
    <property type="entry name" value="MetI-like"/>
    <property type="match status" value="1"/>
</dbReference>
<dbReference type="Proteomes" id="UP000325529">
    <property type="component" value="Chromosome"/>
</dbReference>
<gene>
    <name evidence="10" type="ORF">CP970_15170</name>
</gene>
<comment type="subcellular location">
    <subcellularLocation>
        <location evidence="1 7">Cell membrane</location>
        <topology evidence="1 7">Multi-pass membrane protein</topology>
    </subcellularLocation>
</comment>
<evidence type="ECO:0000256" key="3">
    <source>
        <dbReference type="ARBA" id="ARBA00022475"/>
    </source>
</evidence>
<evidence type="ECO:0000259" key="9">
    <source>
        <dbReference type="PROSITE" id="PS50928"/>
    </source>
</evidence>
<dbReference type="GO" id="GO:0055085">
    <property type="term" value="P:transmembrane transport"/>
    <property type="evidence" value="ECO:0007669"/>
    <property type="project" value="InterPro"/>
</dbReference>
<reference evidence="10 11" key="1">
    <citation type="submission" date="2017-09" db="EMBL/GenBank/DDBJ databases">
        <authorList>
            <person name="Lee N."/>
            <person name="Cho B.-K."/>
        </authorList>
    </citation>
    <scope>NUCLEOTIDE SEQUENCE [LARGE SCALE GENOMIC DNA]</scope>
    <source>
        <strain evidence="10 11">ATCC 12853</strain>
    </source>
</reference>
<dbReference type="InterPro" id="IPR035906">
    <property type="entry name" value="MetI-like_sf"/>
</dbReference>
<dbReference type="Gene3D" id="1.10.3720.10">
    <property type="entry name" value="MetI-like"/>
    <property type="match status" value="1"/>
</dbReference>
<evidence type="ECO:0000256" key="5">
    <source>
        <dbReference type="ARBA" id="ARBA00022989"/>
    </source>
</evidence>
<dbReference type="Pfam" id="PF00528">
    <property type="entry name" value="BPD_transp_1"/>
    <property type="match status" value="1"/>
</dbReference>
<keyword evidence="4 7" id="KW-0812">Transmembrane</keyword>
<keyword evidence="3" id="KW-1003">Cell membrane</keyword>
<dbReference type="AlphaFoldDB" id="A0A5J6GC51"/>
<dbReference type="KEGG" id="ska:CP970_15170"/>
<keyword evidence="5 7" id="KW-1133">Transmembrane helix</keyword>
<evidence type="ECO:0000313" key="10">
    <source>
        <dbReference type="EMBL" id="QEU92062.1"/>
    </source>
</evidence>
<proteinExistence type="inferred from homology"/>
<comment type="similarity">
    <text evidence="7">Belongs to the binding-protein-dependent transport system permease family.</text>
</comment>
<evidence type="ECO:0000313" key="11">
    <source>
        <dbReference type="Proteomes" id="UP000325529"/>
    </source>
</evidence>
<evidence type="ECO:0000256" key="4">
    <source>
        <dbReference type="ARBA" id="ARBA00022692"/>
    </source>
</evidence>
<feature type="compositionally biased region" description="Low complexity" evidence="8">
    <location>
        <begin position="1"/>
        <end position="14"/>
    </location>
</feature>
<evidence type="ECO:0000256" key="2">
    <source>
        <dbReference type="ARBA" id="ARBA00022448"/>
    </source>
</evidence>
<keyword evidence="2 7" id="KW-0813">Transport</keyword>
<feature type="domain" description="ABC transmembrane type-1" evidence="9">
    <location>
        <begin position="129"/>
        <end position="342"/>
    </location>
</feature>
<feature type="transmembrane region" description="Helical" evidence="7">
    <location>
        <begin position="134"/>
        <end position="155"/>
    </location>
</feature>
<feature type="transmembrane region" description="Helical" evidence="7">
    <location>
        <begin position="68"/>
        <end position="94"/>
    </location>
</feature>
<feature type="transmembrane region" description="Helical" evidence="7">
    <location>
        <begin position="318"/>
        <end position="341"/>
    </location>
</feature>
<sequence length="351" mass="38133">MSTTSGKAAVPVAGVRGGGPGTAPFPATGSKDGHDDGRRRGRGHGHERGRGRGRGHGRGMGVQNWAGWLFSTPFLVLFTVFMAFPIVATLAMSFTDFGLRNVTRPWEANFIGFENYTKLFGDEKFLKSLFNTGYFVVVGVPLTIFLGLLVAVLLNNGIDRARTFFRVGFYAPVVTSIVAVAVVWRFVLDPSDGLIAGLCAELGLTAPDFLGSETLAMPSLIAMAVWRNLGTVMVLFIAGLQAIPTEVREAAKLDGASAWQELRRITVPLLRPTLLYATVITTIGYLNVFEEPFVMTQGGPSDSTLTVSLNMYREGFNFFHMGYASAMAYVLFVVIMGITVLQLRLLKDNTK</sequence>
<evidence type="ECO:0000256" key="7">
    <source>
        <dbReference type="RuleBase" id="RU363032"/>
    </source>
</evidence>
<feature type="transmembrane region" description="Helical" evidence="7">
    <location>
        <begin position="220"/>
        <end position="243"/>
    </location>
</feature>
<protein>
    <submittedName>
        <fullName evidence="10">Sugar ABC transporter permease</fullName>
    </submittedName>
</protein>
<organism evidence="10 11">
    <name type="scientific">Streptomyces kanamyceticus</name>
    <dbReference type="NCBI Taxonomy" id="1967"/>
    <lineage>
        <taxon>Bacteria</taxon>
        <taxon>Bacillati</taxon>
        <taxon>Actinomycetota</taxon>
        <taxon>Actinomycetes</taxon>
        <taxon>Kitasatosporales</taxon>
        <taxon>Streptomycetaceae</taxon>
        <taxon>Streptomyces</taxon>
    </lineage>
</organism>
<feature type="compositionally biased region" description="Basic and acidic residues" evidence="8">
    <location>
        <begin position="31"/>
        <end position="50"/>
    </location>
</feature>
<dbReference type="CDD" id="cd06261">
    <property type="entry name" value="TM_PBP2"/>
    <property type="match status" value="1"/>
</dbReference>
<keyword evidence="6 7" id="KW-0472">Membrane</keyword>
<keyword evidence="11" id="KW-1185">Reference proteome</keyword>
<dbReference type="PANTHER" id="PTHR30193:SF37">
    <property type="entry name" value="INNER MEMBRANE ABC TRANSPORTER PERMEASE PROTEIN YCJO"/>
    <property type="match status" value="1"/>
</dbReference>
<evidence type="ECO:0000256" key="8">
    <source>
        <dbReference type="SAM" id="MobiDB-lite"/>
    </source>
</evidence>
<feature type="transmembrane region" description="Helical" evidence="7">
    <location>
        <begin position="269"/>
        <end position="288"/>
    </location>
</feature>
<dbReference type="OrthoDB" id="9805974at2"/>